<dbReference type="Pfam" id="PF12804">
    <property type="entry name" value="NTP_transf_3"/>
    <property type="match status" value="1"/>
</dbReference>
<evidence type="ECO:0000256" key="2">
    <source>
        <dbReference type="ARBA" id="ARBA00022695"/>
    </source>
</evidence>
<evidence type="ECO:0000259" key="4">
    <source>
        <dbReference type="Pfam" id="PF12804"/>
    </source>
</evidence>
<dbReference type="AlphaFoldDB" id="A0A2S5KUJ9"/>
<dbReference type="InterPro" id="IPR050065">
    <property type="entry name" value="GlmU-like"/>
</dbReference>
<keyword evidence="3" id="KW-0460">Magnesium</keyword>
<protein>
    <submittedName>
        <fullName evidence="5">Transferase</fullName>
    </submittedName>
</protein>
<reference evidence="5 6" key="1">
    <citation type="submission" date="2018-02" db="EMBL/GenBank/DDBJ databases">
        <title>novel marine gammaproteobacteria from coastal saline agro ecosystem.</title>
        <authorList>
            <person name="Krishnan R."/>
            <person name="Ramesh Kumar N."/>
        </authorList>
    </citation>
    <scope>NUCLEOTIDE SEQUENCE [LARGE SCALE GENOMIC DNA]</scope>
    <source>
        <strain evidence="5 6">228</strain>
    </source>
</reference>
<sequence length="248" mass="27511">MDGIILAAGRGSRLGELTADKPKPLTILGGKPLIEWQLSALEEAGVVNTYLVTGYQQESLLGYGAGHFHNPKWHNSNMVRSLMSADEVLSSSVCIVSYGDITYPAAHVQALISSSSDIAITSDINWLALWSERFEDPFADAETFRHDGEYLIEIGKRSEVLSDFQGQFMGLIRFSPQGWHKVKQWLGTLPDEQVDRLDMTAMLAKVVGEGLPVQVVPVNGRWVEVDNPSDITLYENATAQSGWHHDWR</sequence>
<dbReference type="PANTHER" id="PTHR43584">
    <property type="entry name" value="NUCLEOTIDYL TRANSFERASE"/>
    <property type="match status" value="1"/>
</dbReference>
<evidence type="ECO:0000313" key="6">
    <source>
        <dbReference type="Proteomes" id="UP000238196"/>
    </source>
</evidence>
<dbReference type="GO" id="GO:0016779">
    <property type="term" value="F:nucleotidyltransferase activity"/>
    <property type="evidence" value="ECO:0007669"/>
    <property type="project" value="UniProtKB-KW"/>
</dbReference>
<comment type="caution">
    <text evidence="5">The sequence shown here is derived from an EMBL/GenBank/DDBJ whole genome shotgun (WGS) entry which is preliminary data.</text>
</comment>
<dbReference type="PANTHER" id="PTHR43584:SF8">
    <property type="entry name" value="N-ACETYLMURAMATE ALPHA-1-PHOSPHATE URIDYLYLTRANSFERASE"/>
    <property type="match status" value="1"/>
</dbReference>
<accession>A0A2S5KUJ9</accession>
<feature type="domain" description="MobA-like NTP transferase" evidence="4">
    <location>
        <begin position="3"/>
        <end position="120"/>
    </location>
</feature>
<dbReference type="EMBL" id="PRLP01000015">
    <property type="protein sequence ID" value="PPC78531.1"/>
    <property type="molecule type" value="Genomic_DNA"/>
</dbReference>
<keyword evidence="1 5" id="KW-0808">Transferase</keyword>
<gene>
    <name evidence="5" type="ORF">C4K68_05055</name>
</gene>
<dbReference type="CDD" id="cd02523">
    <property type="entry name" value="PC_cytidylyltransferase"/>
    <property type="match status" value="1"/>
</dbReference>
<dbReference type="SUPFAM" id="SSF53448">
    <property type="entry name" value="Nucleotide-diphospho-sugar transferases"/>
    <property type="match status" value="1"/>
</dbReference>
<evidence type="ECO:0000256" key="3">
    <source>
        <dbReference type="ARBA" id="ARBA00022842"/>
    </source>
</evidence>
<evidence type="ECO:0000313" key="5">
    <source>
        <dbReference type="EMBL" id="PPC78531.1"/>
    </source>
</evidence>
<keyword evidence="2" id="KW-0548">Nucleotidyltransferase</keyword>
<dbReference type="InterPro" id="IPR029044">
    <property type="entry name" value="Nucleotide-diphossugar_trans"/>
</dbReference>
<proteinExistence type="predicted"/>
<organism evidence="5 6">
    <name type="scientific">Proteobacteria bacterium 228</name>
    <dbReference type="NCBI Taxonomy" id="2083153"/>
    <lineage>
        <taxon>Bacteria</taxon>
        <taxon>Pseudomonadati</taxon>
        <taxon>Pseudomonadota</taxon>
    </lineage>
</organism>
<dbReference type="Gene3D" id="3.90.550.10">
    <property type="entry name" value="Spore Coat Polysaccharide Biosynthesis Protein SpsA, Chain A"/>
    <property type="match status" value="1"/>
</dbReference>
<dbReference type="InterPro" id="IPR025877">
    <property type="entry name" value="MobA-like_NTP_Trfase"/>
</dbReference>
<name>A0A2S5KUJ9_9PROT</name>
<evidence type="ECO:0000256" key="1">
    <source>
        <dbReference type="ARBA" id="ARBA00022679"/>
    </source>
</evidence>
<dbReference type="OrthoDB" id="9801810at2"/>
<dbReference type="Proteomes" id="UP000238196">
    <property type="component" value="Unassembled WGS sequence"/>
</dbReference>